<dbReference type="SUPFAM" id="SSF50985">
    <property type="entry name" value="RCC1/BLIP-II"/>
    <property type="match status" value="1"/>
</dbReference>
<dbReference type="EMBL" id="AYRZ02000001">
    <property type="protein sequence ID" value="PHT93952.1"/>
    <property type="molecule type" value="Genomic_DNA"/>
</dbReference>
<comment type="caution">
    <text evidence="1">The sequence shown here is derived from an EMBL/GenBank/DDBJ whole genome shotgun (WGS) entry which is preliminary data.</text>
</comment>
<keyword evidence="2" id="KW-1185">Reference proteome</keyword>
<name>A0A2G3AI91_CAPAN</name>
<dbReference type="InterPro" id="IPR009091">
    <property type="entry name" value="RCC1/BLIP-II"/>
</dbReference>
<dbReference type="STRING" id="4072.A0A2G3AI91"/>
<accession>A0A2G3AI91</accession>
<evidence type="ECO:0000313" key="2">
    <source>
        <dbReference type="Proteomes" id="UP000222542"/>
    </source>
</evidence>
<reference evidence="1 2" key="1">
    <citation type="journal article" date="2014" name="Nat. Genet.">
        <title>Genome sequence of the hot pepper provides insights into the evolution of pungency in Capsicum species.</title>
        <authorList>
            <person name="Kim S."/>
            <person name="Park M."/>
            <person name="Yeom S.I."/>
            <person name="Kim Y.M."/>
            <person name="Lee J.M."/>
            <person name="Lee H.A."/>
            <person name="Seo E."/>
            <person name="Choi J."/>
            <person name="Cheong K."/>
            <person name="Kim K.T."/>
            <person name="Jung K."/>
            <person name="Lee G.W."/>
            <person name="Oh S.K."/>
            <person name="Bae C."/>
            <person name="Kim S.B."/>
            <person name="Lee H.Y."/>
            <person name="Kim S.Y."/>
            <person name="Kim M.S."/>
            <person name="Kang B.C."/>
            <person name="Jo Y.D."/>
            <person name="Yang H.B."/>
            <person name="Jeong H.J."/>
            <person name="Kang W.H."/>
            <person name="Kwon J.K."/>
            <person name="Shin C."/>
            <person name="Lim J.Y."/>
            <person name="Park J.H."/>
            <person name="Huh J.H."/>
            <person name="Kim J.S."/>
            <person name="Kim B.D."/>
            <person name="Cohen O."/>
            <person name="Paran I."/>
            <person name="Suh M.C."/>
            <person name="Lee S.B."/>
            <person name="Kim Y.K."/>
            <person name="Shin Y."/>
            <person name="Noh S.J."/>
            <person name="Park J."/>
            <person name="Seo Y.S."/>
            <person name="Kwon S.Y."/>
            <person name="Kim H.A."/>
            <person name="Park J.M."/>
            <person name="Kim H.J."/>
            <person name="Choi S.B."/>
            <person name="Bosland P.W."/>
            <person name="Reeves G."/>
            <person name="Jo S.H."/>
            <person name="Lee B.W."/>
            <person name="Cho H.T."/>
            <person name="Choi H.S."/>
            <person name="Lee M.S."/>
            <person name="Yu Y."/>
            <person name="Do Choi Y."/>
            <person name="Park B.S."/>
            <person name="van Deynze A."/>
            <person name="Ashrafi H."/>
            <person name="Hill T."/>
            <person name="Kim W.T."/>
            <person name="Pai H.S."/>
            <person name="Ahn H.K."/>
            <person name="Yeam I."/>
            <person name="Giovannoni J.J."/>
            <person name="Rose J.K."/>
            <person name="Sorensen I."/>
            <person name="Lee S.J."/>
            <person name="Kim R.W."/>
            <person name="Choi I.Y."/>
            <person name="Choi B.S."/>
            <person name="Lim J.S."/>
            <person name="Lee Y.H."/>
            <person name="Choi D."/>
        </authorList>
    </citation>
    <scope>NUCLEOTIDE SEQUENCE [LARGE SCALE GENOMIC DNA]</scope>
    <source>
        <strain evidence="2">cv. CM334</strain>
    </source>
</reference>
<protein>
    <submittedName>
        <fullName evidence="1">Uncharacterized protein</fullName>
    </submittedName>
</protein>
<dbReference type="Gramene" id="PHT93952">
    <property type="protein sequence ID" value="PHT93952"/>
    <property type="gene ID" value="T459_01834"/>
</dbReference>
<gene>
    <name evidence="1" type="ORF">T459_01834</name>
</gene>
<sequence>MLSSLGSSWMLQLPASVASNVRHRYIGLEGKSVNYSVVFGVFTLGDFFPYSQAPMDKVIRYPVENSQLSNVSPLKRPFHSLKVMFIVSSRSDSSLHPPCKNTSKTYTQTEKRKDIINKQLLRCTLELARGQSSKRVQELNKVRAQAALASHVISAAIPDDGSLWLWGSSKCRQLDFGKYYCLEFSFFPECSCQFIWYWQMADLIGLGSCSRAN</sequence>
<proteinExistence type="predicted"/>
<dbReference type="AlphaFoldDB" id="A0A2G3AI91"/>
<evidence type="ECO:0000313" key="1">
    <source>
        <dbReference type="EMBL" id="PHT93952.1"/>
    </source>
</evidence>
<reference evidence="1 2" key="2">
    <citation type="journal article" date="2017" name="Genome Biol.">
        <title>New reference genome sequences of hot pepper reveal the massive evolution of plant disease-resistance genes by retroduplication.</title>
        <authorList>
            <person name="Kim S."/>
            <person name="Park J."/>
            <person name="Yeom S.I."/>
            <person name="Kim Y.M."/>
            <person name="Seo E."/>
            <person name="Kim K.T."/>
            <person name="Kim M.S."/>
            <person name="Lee J.M."/>
            <person name="Cheong K."/>
            <person name="Shin H.S."/>
            <person name="Kim S.B."/>
            <person name="Han K."/>
            <person name="Lee J."/>
            <person name="Park M."/>
            <person name="Lee H.A."/>
            <person name="Lee H.Y."/>
            <person name="Lee Y."/>
            <person name="Oh S."/>
            <person name="Lee J.H."/>
            <person name="Choi E."/>
            <person name="Choi E."/>
            <person name="Lee S.E."/>
            <person name="Jeon J."/>
            <person name="Kim H."/>
            <person name="Choi G."/>
            <person name="Song H."/>
            <person name="Lee J."/>
            <person name="Lee S.C."/>
            <person name="Kwon J.K."/>
            <person name="Lee H.Y."/>
            <person name="Koo N."/>
            <person name="Hong Y."/>
            <person name="Kim R.W."/>
            <person name="Kang W.H."/>
            <person name="Huh J.H."/>
            <person name="Kang B.C."/>
            <person name="Yang T.J."/>
            <person name="Lee Y.H."/>
            <person name="Bennetzen J.L."/>
            <person name="Choi D."/>
        </authorList>
    </citation>
    <scope>NUCLEOTIDE SEQUENCE [LARGE SCALE GENOMIC DNA]</scope>
    <source>
        <strain evidence="2">cv. CM334</strain>
    </source>
</reference>
<organism evidence="1 2">
    <name type="scientific">Capsicum annuum</name>
    <name type="common">Capsicum pepper</name>
    <dbReference type="NCBI Taxonomy" id="4072"/>
    <lineage>
        <taxon>Eukaryota</taxon>
        <taxon>Viridiplantae</taxon>
        <taxon>Streptophyta</taxon>
        <taxon>Embryophyta</taxon>
        <taxon>Tracheophyta</taxon>
        <taxon>Spermatophyta</taxon>
        <taxon>Magnoliopsida</taxon>
        <taxon>eudicotyledons</taxon>
        <taxon>Gunneridae</taxon>
        <taxon>Pentapetalae</taxon>
        <taxon>asterids</taxon>
        <taxon>lamiids</taxon>
        <taxon>Solanales</taxon>
        <taxon>Solanaceae</taxon>
        <taxon>Solanoideae</taxon>
        <taxon>Capsiceae</taxon>
        <taxon>Capsicum</taxon>
    </lineage>
</organism>
<dbReference type="Proteomes" id="UP000222542">
    <property type="component" value="Unassembled WGS sequence"/>
</dbReference>